<sequence>MTQTIYDACIAALKNVYDPELPVDIYELGLIYEVVVDDEGFVDVIMTLTSPACPVAGQMPILVKAAVEQVEGVQGAEVELTWDPPWTQDRMSERARFQLGFM</sequence>
<feature type="domain" description="MIP18 family-like" evidence="1">
    <location>
        <begin position="10"/>
        <end position="79"/>
    </location>
</feature>
<dbReference type="Pfam" id="PF01883">
    <property type="entry name" value="FeS_assembly_P"/>
    <property type="match status" value="1"/>
</dbReference>
<dbReference type="AlphaFoldDB" id="A0A6N7QLL5"/>
<dbReference type="InterPro" id="IPR034904">
    <property type="entry name" value="FSCA_dom_sf"/>
</dbReference>
<proteinExistence type="predicted"/>
<dbReference type="PANTHER" id="PTHR42831:SF1">
    <property type="entry name" value="FE-S PROTEIN MATURATION AUXILIARY FACTOR YITW"/>
    <property type="match status" value="1"/>
</dbReference>
<comment type="caution">
    <text evidence="2">The sequence shown here is derived from an EMBL/GenBank/DDBJ whole genome shotgun (WGS) entry which is preliminary data.</text>
</comment>
<evidence type="ECO:0000313" key="2">
    <source>
        <dbReference type="EMBL" id="MRH77376.1"/>
    </source>
</evidence>
<dbReference type="SUPFAM" id="SSF117916">
    <property type="entry name" value="Fe-S cluster assembly (FSCA) domain-like"/>
    <property type="match status" value="1"/>
</dbReference>
<reference evidence="2 3" key="1">
    <citation type="submission" date="2019-11" db="EMBL/GenBank/DDBJ databases">
        <authorList>
            <person name="Zhang X.Y."/>
        </authorList>
    </citation>
    <scope>NUCLEOTIDE SEQUENCE [LARGE SCALE GENOMIC DNA]</scope>
    <source>
        <strain evidence="2 3">C176</strain>
    </source>
</reference>
<dbReference type="InterPro" id="IPR014291">
    <property type="entry name" value="SUF_FeS_clus_asmbl-assoc"/>
</dbReference>
<dbReference type="RefSeq" id="WP_153718430.1">
    <property type="nucleotide sequence ID" value="NZ_WJPP01000001.1"/>
</dbReference>
<dbReference type="Gene3D" id="3.30.300.130">
    <property type="entry name" value="Fe-S cluster assembly (FSCA)"/>
    <property type="match status" value="1"/>
</dbReference>
<dbReference type="PANTHER" id="PTHR42831">
    <property type="entry name" value="FE-S PROTEIN MATURATION AUXILIARY FACTOR YITW"/>
    <property type="match status" value="1"/>
</dbReference>
<organism evidence="2 3">
    <name type="scientific">Spiribacter salilacus</name>
    <dbReference type="NCBI Taxonomy" id="2664894"/>
    <lineage>
        <taxon>Bacteria</taxon>
        <taxon>Pseudomonadati</taxon>
        <taxon>Pseudomonadota</taxon>
        <taxon>Gammaproteobacteria</taxon>
        <taxon>Chromatiales</taxon>
        <taxon>Ectothiorhodospiraceae</taxon>
        <taxon>Spiribacter</taxon>
    </lineage>
</organism>
<evidence type="ECO:0000313" key="3">
    <source>
        <dbReference type="Proteomes" id="UP000433788"/>
    </source>
</evidence>
<dbReference type="NCBIfam" id="TIGR02945">
    <property type="entry name" value="SUF_assoc"/>
    <property type="match status" value="1"/>
</dbReference>
<evidence type="ECO:0000259" key="1">
    <source>
        <dbReference type="Pfam" id="PF01883"/>
    </source>
</evidence>
<gene>
    <name evidence="2" type="ORF">GH984_01445</name>
</gene>
<dbReference type="InterPro" id="IPR052339">
    <property type="entry name" value="Fe-S_Maturation_MIP18"/>
</dbReference>
<dbReference type="Proteomes" id="UP000433788">
    <property type="component" value="Unassembled WGS sequence"/>
</dbReference>
<protein>
    <submittedName>
        <fullName evidence="2">SUF system Fe-S cluster assembly protein</fullName>
    </submittedName>
</protein>
<dbReference type="InterPro" id="IPR002744">
    <property type="entry name" value="MIP18-like"/>
</dbReference>
<keyword evidence="3" id="KW-1185">Reference proteome</keyword>
<name>A0A6N7QLL5_9GAMM</name>
<accession>A0A6N7QLL5</accession>
<dbReference type="EMBL" id="WJPP01000001">
    <property type="protein sequence ID" value="MRH77376.1"/>
    <property type="molecule type" value="Genomic_DNA"/>
</dbReference>